<evidence type="ECO:0000256" key="3">
    <source>
        <dbReference type="ARBA" id="ARBA00037797"/>
    </source>
</evidence>
<dbReference type="EMBL" id="JASAOG010000095">
    <property type="protein sequence ID" value="KAK0052367.1"/>
    <property type="molecule type" value="Genomic_DNA"/>
</dbReference>
<dbReference type="GO" id="GO:0046464">
    <property type="term" value="P:acylglycerol catabolic process"/>
    <property type="evidence" value="ECO:0007669"/>
    <property type="project" value="TreeGrafter"/>
</dbReference>
<keyword evidence="11" id="KW-1185">Reference proteome</keyword>
<dbReference type="PRINTS" id="PR00111">
    <property type="entry name" value="ABHYDROLASE"/>
</dbReference>
<comment type="subcellular location">
    <subcellularLocation>
        <location evidence="3">Late endosome membrane</location>
        <topology evidence="3">Single-pass type II membrane protein</topology>
    </subcellularLocation>
    <subcellularLocation>
        <location evidence="4">Lysosome membrane</location>
        <topology evidence="4">Single-pass type II membrane protein</topology>
    </subcellularLocation>
    <subcellularLocation>
        <location evidence="5">Mitochondrion membrane</location>
        <topology evidence="5">Single-pass type II membrane protein</topology>
    </subcellularLocation>
</comment>
<evidence type="ECO:0000259" key="9">
    <source>
        <dbReference type="Pfam" id="PF00561"/>
    </source>
</evidence>
<gene>
    <name evidence="10" type="ORF">Bpfe_018197</name>
</gene>
<sequence>MEMLLSLVDLELTLLNPATFTVATITTLMTLYVYFIQPSMLLKAYFRVAVRWSGMRMNYTKPLPDGFQFFYGEKGYRKKGQISILMLHGFSADHFMWAPVVRNIPSDIHVIVLDLPGHGFTSNPINEDDIEFKGQVRRIRQFLDLVDLSSQPLHVVGVSMGALVAGIFASECSQMVSALTLTCPWMKTPFESRIIRENKKVVLEKYGGLLTLENCPMLPQTAEGLQNMLDISHFHSVKYPQQILKGAVELRKQKNDIYLHLVNILISEETSLILENLLNKIKCPSQVIWGRDDWVVDVSGVDILKEKLANCQQIDILDECGHAVNLDQPNLFATKVLTFWKSLKNSL</sequence>
<comment type="catalytic activity">
    <reaction evidence="6">
        <text>1-dodecanoylglycerol + H2O = dodecanoate + glycerol + H(+)</text>
        <dbReference type="Rhea" id="RHEA:44316"/>
        <dbReference type="ChEBI" id="CHEBI:15377"/>
        <dbReference type="ChEBI" id="CHEBI:15378"/>
        <dbReference type="ChEBI" id="CHEBI:17754"/>
        <dbReference type="ChEBI" id="CHEBI:18262"/>
        <dbReference type="ChEBI" id="CHEBI:75539"/>
    </reaction>
</comment>
<evidence type="ECO:0000256" key="6">
    <source>
        <dbReference type="ARBA" id="ARBA00047662"/>
    </source>
</evidence>
<evidence type="ECO:0000256" key="7">
    <source>
        <dbReference type="ARBA" id="ARBA00049568"/>
    </source>
</evidence>
<evidence type="ECO:0000256" key="4">
    <source>
        <dbReference type="ARBA" id="ARBA00037874"/>
    </source>
</evidence>
<dbReference type="Pfam" id="PF00561">
    <property type="entry name" value="Abhydrolase_1"/>
    <property type="match status" value="1"/>
</dbReference>
<evidence type="ECO:0000256" key="5">
    <source>
        <dbReference type="ARBA" id="ARBA00046308"/>
    </source>
</evidence>
<feature type="transmembrane region" description="Helical" evidence="8">
    <location>
        <begin position="12"/>
        <end position="35"/>
    </location>
</feature>
<name>A0AAD8F5D7_BIOPF</name>
<comment type="function">
    <text evidence="7">Lipase that preferentially hydrolysis medium-chain saturated monoacylglycerols including 2-arachidonoylglycerol. Through 2-arachidonoylglycerol degradation may regulate endocannabinoid signaling pathways. Also has a lysophosphatidyl lipase activity with a preference for lysophosphatidylglycerol among other lysophospholipids. Also able to degrade bis(monoacylglycero)phosphate (BMP) and constitutes the major enzyme for BMP catabolism. BMP, also known as lysobisphosphatidic acid, is enriched in late endosomes and lysosomes and plays a key role in the formation of intraluminal vesicles and in lipid sorting.</text>
</comment>
<comment type="caution">
    <text evidence="10">The sequence shown here is derived from an EMBL/GenBank/DDBJ whole genome shotgun (WGS) entry which is preliminary data.</text>
</comment>
<dbReference type="GO" id="GO:0005765">
    <property type="term" value="C:lysosomal membrane"/>
    <property type="evidence" value="ECO:0007669"/>
    <property type="project" value="UniProtKB-SubCell"/>
</dbReference>
<reference evidence="10" key="2">
    <citation type="submission" date="2023-04" db="EMBL/GenBank/DDBJ databases">
        <authorList>
            <person name="Bu L."/>
            <person name="Lu L."/>
            <person name="Laidemitt M.R."/>
            <person name="Zhang S.M."/>
            <person name="Mutuku M."/>
            <person name="Mkoji G."/>
            <person name="Steinauer M."/>
            <person name="Loker E.S."/>
        </authorList>
    </citation>
    <scope>NUCLEOTIDE SEQUENCE</scope>
    <source>
        <strain evidence="10">KasaAsao</strain>
        <tissue evidence="10">Whole Snail</tissue>
    </source>
</reference>
<dbReference type="GO" id="GO:0031966">
    <property type="term" value="C:mitochondrial membrane"/>
    <property type="evidence" value="ECO:0007669"/>
    <property type="project" value="UniProtKB-SubCell"/>
</dbReference>
<evidence type="ECO:0000256" key="8">
    <source>
        <dbReference type="SAM" id="Phobius"/>
    </source>
</evidence>
<dbReference type="PANTHER" id="PTHR43798:SF5">
    <property type="entry name" value="MONOACYLGLYCEROL LIPASE ABHD6"/>
    <property type="match status" value="1"/>
</dbReference>
<keyword evidence="8" id="KW-1133">Transmembrane helix</keyword>
<organism evidence="10 11">
    <name type="scientific">Biomphalaria pfeifferi</name>
    <name type="common">Bloodfluke planorb</name>
    <name type="synonym">Freshwater snail</name>
    <dbReference type="NCBI Taxonomy" id="112525"/>
    <lineage>
        <taxon>Eukaryota</taxon>
        <taxon>Metazoa</taxon>
        <taxon>Spiralia</taxon>
        <taxon>Lophotrochozoa</taxon>
        <taxon>Mollusca</taxon>
        <taxon>Gastropoda</taxon>
        <taxon>Heterobranchia</taxon>
        <taxon>Euthyneura</taxon>
        <taxon>Panpulmonata</taxon>
        <taxon>Hygrophila</taxon>
        <taxon>Lymnaeoidea</taxon>
        <taxon>Planorbidae</taxon>
        <taxon>Biomphalaria</taxon>
    </lineage>
</organism>
<dbReference type="Proteomes" id="UP001233172">
    <property type="component" value="Unassembled WGS sequence"/>
</dbReference>
<feature type="domain" description="AB hydrolase-1" evidence="9">
    <location>
        <begin position="84"/>
        <end position="328"/>
    </location>
</feature>
<protein>
    <recommendedName>
        <fullName evidence="2">acylglycerol lipase</fullName>
        <ecNumber evidence="2">3.1.1.23</ecNumber>
    </recommendedName>
</protein>
<comment type="catalytic activity">
    <reaction evidence="1">
        <text>Hydrolyzes glycerol monoesters of long-chain fatty acids.</text>
        <dbReference type="EC" id="3.1.1.23"/>
    </reaction>
</comment>
<dbReference type="InterPro" id="IPR029058">
    <property type="entry name" value="AB_hydrolase_fold"/>
</dbReference>
<keyword evidence="8" id="KW-0472">Membrane</keyword>
<dbReference type="AlphaFoldDB" id="A0AAD8F5D7"/>
<dbReference type="InterPro" id="IPR000073">
    <property type="entry name" value="AB_hydrolase_1"/>
</dbReference>
<evidence type="ECO:0000313" key="10">
    <source>
        <dbReference type="EMBL" id="KAK0052367.1"/>
    </source>
</evidence>
<dbReference type="EC" id="3.1.1.23" evidence="2"/>
<dbReference type="SUPFAM" id="SSF53474">
    <property type="entry name" value="alpha/beta-Hydrolases"/>
    <property type="match status" value="1"/>
</dbReference>
<dbReference type="GO" id="GO:0031902">
    <property type="term" value="C:late endosome membrane"/>
    <property type="evidence" value="ECO:0007669"/>
    <property type="project" value="UniProtKB-SubCell"/>
</dbReference>
<proteinExistence type="predicted"/>
<reference evidence="10" key="1">
    <citation type="journal article" date="2023" name="PLoS Negl. Trop. Dis.">
        <title>A genome sequence for Biomphalaria pfeifferi, the major vector snail for the human-infecting parasite Schistosoma mansoni.</title>
        <authorList>
            <person name="Bu L."/>
            <person name="Lu L."/>
            <person name="Laidemitt M.R."/>
            <person name="Zhang S.M."/>
            <person name="Mutuku M."/>
            <person name="Mkoji G."/>
            <person name="Steinauer M."/>
            <person name="Loker E.S."/>
        </authorList>
    </citation>
    <scope>NUCLEOTIDE SEQUENCE</scope>
    <source>
        <strain evidence="10">KasaAsao</strain>
    </source>
</reference>
<accession>A0AAD8F5D7</accession>
<dbReference type="Gene3D" id="3.40.50.1820">
    <property type="entry name" value="alpha/beta hydrolase"/>
    <property type="match status" value="1"/>
</dbReference>
<evidence type="ECO:0000256" key="2">
    <source>
        <dbReference type="ARBA" id="ARBA00013254"/>
    </source>
</evidence>
<evidence type="ECO:0000256" key="1">
    <source>
        <dbReference type="ARBA" id="ARBA00001613"/>
    </source>
</evidence>
<dbReference type="PANTHER" id="PTHR43798">
    <property type="entry name" value="MONOACYLGLYCEROL LIPASE"/>
    <property type="match status" value="1"/>
</dbReference>
<keyword evidence="8" id="KW-0812">Transmembrane</keyword>
<dbReference type="InterPro" id="IPR050266">
    <property type="entry name" value="AB_hydrolase_sf"/>
</dbReference>
<evidence type="ECO:0000313" key="11">
    <source>
        <dbReference type="Proteomes" id="UP001233172"/>
    </source>
</evidence>
<dbReference type="GO" id="GO:0047372">
    <property type="term" value="F:monoacylglycerol lipase activity"/>
    <property type="evidence" value="ECO:0007669"/>
    <property type="project" value="UniProtKB-EC"/>
</dbReference>